<dbReference type="AlphaFoldDB" id="A0A2H0YUT7"/>
<dbReference type="NCBIfam" id="TIGR00060">
    <property type="entry name" value="L18_bact"/>
    <property type="match status" value="1"/>
</dbReference>
<dbReference type="CDD" id="cd00432">
    <property type="entry name" value="Ribosomal_L18_L5e"/>
    <property type="match status" value="1"/>
</dbReference>
<organism evidence="8 9">
    <name type="scientific">Candidatus Kerfeldbacteria bacterium CG08_land_8_20_14_0_20_40_16</name>
    <dbReference type="NCBI Taxonomy" id="2014244"/>
    <lineage>
        <taxon>Bacteria</taxon>
        <taxon>Candidatus Kerfeldiibacteriota</taxon>
    </lineage>
</organism>
<evidence type="ECO:0000256" key="4">
    <source>
        <dbReference type="ARBA" id="ARBA00022980"/>
    </source>
</evidence>
<protein>
    <recommendedName>
        <fullName evidence="6 7">Large ribosomal subunit protein uL18</fullName>
    </recommendedName>
</protein>
<keyword evidence="2 7" id="KW-0699">rRNA-binding</keyword>
<dbReference type="InterPro" id="IPR057268">
    <property type="entry name" value="Ribosomal_L18"/>
</dbReference>
<dbReference type="FunFam" id="3.30.420.100:FF:000001">
    <property type="entry name" value="50S ribosomal protein L18"/>
    <property type="match status" value="1"/>
</dbReference>
<keyword evidence="3 7" id="KW-0694">RNA-binding</keyword>
<gene>
    <name evidence="7" type="primary">rplR</name>
    <name evidence="8" type="ORF">COT24_04315</name>
</gene>
<evidence type="ECO:0000256" key="1">
    <source>
        <dbReference type="ARBA" id="ARBA00007116"/>
    </source>
</evidence>
<evidence type="ECO:0000313" key="8">
    <source>
        <dbReference type="EMBL" id="PIS42258.1"/>
    </source>
</evidence>
<dbReference type="GO" id="GO:0008097">
    <property type="term" value="F:5S rRNA binding"/>
    <property type="evidence" value="ECO:0007669"/>
    <property type="project" value="TreeGrafter"/>
</dbReference>
<evidence type="ECO:0000256" key="5">
    <source>
        <dbReference type="ARBA" id="ARBA00023274"/>
    </source>
</evidence>
<evidence type="ECO:0000256" key="3">
    <source>
        <dbReference type="ARBA" id="ARBA00022884"/>
    </source>
</evidence>
<comment type="similarity">
    <text evidence="1 7">Belongs to the universal ribosomal protein uL18 family.</text>
</comment>
<dbReference type="SUPFAM" id="SSF53137">
    <property type="entry name" value="Translational machinery components"/>
    <property type="match status" value="1"/>
</dbReference>
<dbReference type="Pfam" id="PF00861">
    <property type="entry name" value="Ribosomal_L18p"/>
    <property type="match status" value="1"/>
</dbReference>
<dbReference type="InterPro" id="IPR005484">
    <property type="entry name" value="Ribosomal_uL18_bac/plant/anim"/>
</dbReference>
<evidence type="ECO:0000256" key="6">
    <source>
        <dbReference type="ARBA" id="ARBA00035197"/>
    </source>
</evidence>
<dbReference type="GO" id="GO:0022625">
    <property type="term" value="C:cytosolic large ribosomal subunit"/>
    <property type="evidence" value="ECO:0007669"/>
    <property type="project" value="TreeGrafter"/>
</dbReference>
<comment type="subunit">
    <text evidence="7">Part of the 50S ribosomal subunit; part of the 5S rRNA/L5/L18/L25 subcomplex. Contacts the 5S and 23S rRNAs.</text>
</comment>
<dbReference type="EMBL" id="PEXU01000049">
    <property type="protein sequence ID" value="PIS42258.1"/>
    <property type="molecule type" value="Genomic_DNA"/>
</dbReference>
<dbReference type="GO" id="GO:0003735">
    <property type="term" value="F:structural constituent of ribosome"/>
    <property type="evidence" value="ECO:0007669"/>
    <property type="project" value="InterPro"/>
</dbReference>
<dbReference type="Proteomes" id="UP000231542">
    <property type="component" value="Unassembled WGS sequence"/>
</dbReference>
<comment type="caution">
    <text evidence="8">The sequence shown here is derived from an EMBL/GenBank/DDBJ whole genome shotgun (WGS) entry which is preliminary data.</text>
</comment>
<evidence type="ECO:0000256" key="2">
    <source>
        <dbReference type="ARBA" id="ARBA00022730"/>
    </source>
</evidence>
<dbReference type="InterPro" id="IPR004389">
    <property type="entry name" value="Ribosomal_uL18_bac-type"/>
</dbReference>
<name>A0A2H0YUT7_9BACT</name>
<evidence type="ECO:0000256" key="7">
    <source>
        <dbReference type="HAMAP-Rule" id="MF_01337"/>
    </source>
</evidence>
<dbReference type="HAMAP" id="MF_01337_B">
    <property type="entry name" value="Ribosomal_uL18_B"/>
    <property type="match status" value="1"/>
</dbReference>
<evidence type="ECO:0000313" key="9">
    <source>
        <dbReference type="Proteomes" id="UP000231542"/>
    </source>
</evidence>
<dbReference type="GO" id="GO:0006412">
    <property type="term" value="P:translation"/>
    <property type="evidence" value="ECO:0007669"/>
    <property type="project" value="UniProtKB-UniRule"/>
</dbReference>
<dbReference type="Gene3D" id="3.30.420.100">
    <property type="match status" value="1"/>
</dbReference>
<dbReference type="PANTHER" id="PTHR12899:SF3">
    <property type="entry name" value="LARGE RIBOSOMAL SUBUNIT PROTEIN UL18M"/>
    <property type="match status" value="1"/>
</dbReference>
<proteinExistence type="inferred from homology"/>
<keyword evidence="5 7" id="KW-0687">Ribonucleoprotein</keyword>
<keyword evidence="4 7" id="KW-0689">Ribosomal protein</keyword>
<accession>A0A2H0YUT7</accession>
<dbReference type="PANTHER" id="PTHR12899">
    <property type="entry name" value="39S RIBOSOMAL PROTEIN L18, MITOCHONDRIAL"/>
    <property type="match status" value="1"/>
</dbReference>
<reference evidence="8 9" key="1">
    <citation type="submission" date="2017-09" db="EMBL/GenBank/DDBJ databases">
        <title>Depth-based differentiation of microbial function through sediment-hosted aquifers and enrichment of novel symbionts in the deep terrestrial subsurface.</title>
        <authorList>
            <person name="Probst A.J."/>
            <person name="Ladd B."/>
            <person name="Jarett J.K."/>
            <person name="Geller-Mcgrath D.E."/>
            <person name="Sieber C.M."/>
            <person name="Emerson J.B."/>
            <person name="Anantharaman K."/>
            <person name="Thomas B.C."/>
            <person name="Malmstrom R."/>
            <person name="Stieglmeier M."/>
            <person name="Klingl A."/>
            <person name="Woyke T."/>
            <person name="Ryan C.M."/>
            <person name="Banfield J.F."/>
        </authorList>
    </citation>
    <scope>NUCLEOTIDE SEQUENCE [LARGE SCALE GENOMIC DNA]</scope>
    <source>
        <strain evidence="8">CG08_land_8_20_14_0_20_40_16</strain>
    </source>
</reference>
<sequence length="121" mass="13841">MSNPQKKKQFQRERRKKRIRTKIQGIVKCPRFSVYRSLNHIYVQIIDDQKAKTLVSASDSELTKKNQKERKEVVAKAVGKLAAQKALAKKIKRVVFDRGGFTYHGRIKALAEGAKEGGLKF</sequence>
<comment type="function">
    <text evidence="7">This is one of the proteins that bind and probably mediate the attachment of the 5S RNA into the large ribosomal subunit, where it forms part of the central protuberance.</text>
</comment>